<name>A0A939T5I9_9ACTN</name>
<evidence type="ECO:0000313" key="3">
    <source>
        <dbReference type="Proteomes" id="UP000669179"/>
    </source>
</evidence>
<organism evidence="2 3">
    <name type="scientific">Actinomadura barringtoniae</name>
    <dbReference type="NCBI Taxonomy" id="1427535"/>
    <lineage>
        <taxon>Bacteria</taxon>
        <taxon>Bacillati</taxon>
        <taxon>Actinomycetota</taxon>
        <taxon>Actinomycetes</taxon>
        <taxon>Streptosporangiales</taxon>
        <taxon>Thermomonosporaceae</taxon>
        <taxon>Actinomadura</taxon>
    </lineage>
</organism>
<protein>
    <submittedName>
        <fullName evidence="2">Uncharacterized protein</fullName>
    </submittedName>
</protein>
<dbReference type="Proteomes" id="UP000669179">
    <property type="component" value="Unassembled WGS sequence"/>
</dbReference>
<dbReference type="RefSeq" id="WP_208254758.1">
    <property type="nucleotide sequence ID" value="NZ_JAGEOJ010000003.1"/>
</dbReference>
<keyword evidence="1" id="KW-1133">Transmembrane helix</keyword>
<proteinExistence type="predicted"/>
<evidence type="ECO:0000256" key="1">
    <source>
        <dbReference type="SAM" id="Phobius"/>
    </source>
</evidence>
<dbReference type="AlphaFoldDB" id="A0A939T5I9"/>
<keyword evidence="3" id="KW-1185">Reference proteome</keyword>
<keyword evidence="1" id="KW-0812">Transmembrane</keyword>
<feature type="transmembrane region" description="Helical" evidence="1">
    <location>
        <begin position="225"/>
        <end position="247"/>
    </location>
</feature>
<accession>A0A939T5I9</accession>
<reference evidence="2" key="1">
    <citation type="submission" date="2021-03" db="EMBL/GenBank/DDBJ databases">
        <authorList>
            <person name="Kanchanasin P."/>
            <person name="Saeng-In P."/>
            <person name="Phongsopitanun W."/>
            <person name="Yuki M."/>
            <person name="Kudo T."/>
            <person name="Ohkuma M."/>
            <person name="Tanasupawat S."/>
        </authorList>
    </citation>
    <scope>NUCLEOTIDE SEQUENCE</scope>
    <source>
        <strain evidence="2">GKU 128</strain>
    </source>
</reference>
<evidence type="ECO:0000313" key="2">
    <source>
        <dbReference type="EMBL" id="MBO2447157.1"/>
    </source>
</evidence>
<sequence>MNQEVSGPLIDSLTSSIRKTRVEFSRMMAIGILGPLVLIQVLRLAGADSFLASDSLAGSGSKNSIAIWTFGLTYILASYPYWRMRNGNAYVAHYLIRAIRRGLDYQAQSISQERRDDFADAIQMAATRYRVIYRRVNSVRIFSKQVKATARRCRDNIMSMIPCIVTADADQVAEIVTDLARLLIRSQTGYWHQTNDIARSPVTRHWTDRARQQVTDFLLDRSVQIAILAAIASLIAALVALLGKGYIK</sequence>
<feature type="transmembrane region" description="Helical" evidence="1">
    <location>
        <begin position="65"/>
        <end position="82"/>
    </location>
</feature>
<feature type="transmembrane region" description="Helical" evidence="1">
    <location>
        <begin position="27"/>
        <end position="45"/>
    </location>
</feature>
<dbReference type="EMBL" id="JAGEOJ010000003">
    <property type="protein sequence ID" value="MBO2447157.1"/>
    <property type="molecule type" value="Genomic_DNA"/>
</dbReference>
<gene>
    <name evidence="2" type="ORF">J4573_08670</name>
</gene>
<comment type="caution">
    <text evidence="2">The sequence shown here is derived from an EMBL/GenBank/DDBJ whole genome shotgun (WGS) entry which is preliminary data.</text>
</comment>
<keyword evidence="1" id="KW-0472">Membrane</keyword>